<feature type="transmembrane region" description="Helical" evidence="6">
    <location>
        <begin position="57"/>
        <end position="76"/>
    </location>
</feature>
<dbReference type="AlphaFoldDB" id="A0AAP6Y0J3"/>
<evidence type="ECO:0000256" key="1">
    <source>
        <dbReference type="ARBA" id="ARBA00004651"/>
    </source>
</evidence>
<keyword evidence="3 6" id="KW-0812">Transmembrane</keyword>
<feature type="transmembrane region" description="Helical" evidence="6">
    <location>
        <begin position="260"/>
        <end position="277"/>
    </location>
</feature>
<feature type="domain" description="Na+/H+ antiporter NhaC-like C-terminal" evidence="7">
    <location>
        <begin position="150"/>
        <end position="434"/>
    </location>
</feature>
<dbReference type="InterPro" id="IPR052576">
    <property type="entry name" value="AA_Transporter-Related"/>
</dbReference>
<evidence type="ECO:0000259" key="8">
    <source>
        <dbReference type="Pfam" id="PF13726"/>
    </source>
</evidence>
<proteinExistence type="predicted"/>
<keyword evidence="5 6" id="KW-0472">Membrane</keyword>
<evidence type="ECO:0000256" key="2">
    <source>
        <dbReference type="ARBA" id="ARBA00022475"/>
    </source>
</evidence>
<evidence type="ECO:0000313" key="10">
    <source>
        <dbReference type="Proteomes" id="UP000549590"/>
    </source>
</evidence>
<evidence type="ECO:0000256" key="3">
    <source>
        <dbReference type="ARBA" id="ARBA00022692"/>
    </source>
</evidence>
<dbReference type="RefSeq" id="WP_169043639.1">
    <property type="nucleotide sequence ID" value="NZ_JABBYB010000001.1"/>
</dbReference>
<feature type="transmembrane region" description="Helical" evidence="6">
    <location>
        <begin position="97"/>
        <end position="114"/>
    </location>
</feature>
<dbReference type="GO" id="GO:0005886">
    <property type="term" value="C:plasma membrane"/>
    <property type="evidence" value="ECO:0007669"/>
    <property type="project" value="UniProtKB-SubCell"/>
</dbReference>
<keyword evidence="2" id="KW-1003">Cell membrane</keyword>
<feature type="transmembrane region" description="Helical" evidence="6">
    <location>
        <begin position="192"/>
        <end position="213"/>
    </location>
</feature>
<dbReference type="InterPro" id="IPR032813">
    <property type="entry name" value="Na_H_antiport_N"/>
</dbReference>
<accession>A0AAP6Y0J3</accession>
<evidence type="ECO:0000256" key="4">
    <source>
        <dbReference type="ARBA" id="ARBA00022989"/>
    </source>
</evidence>
<evidence type="ECO:0000256" key="6">
    <source>
        <dbReference type="SAM" id="Phobius"/>
    </source>
</evidence>
<sequence>MNAVVIGVILMLGLSLARVNVIVAMIISALVAGLTAGLGIKESVDAFNSGLSAGAEIALSYAMLGAFAVAISKSGLTRILADKLLAKVNAKGSGNETFLSYFILLIILGCAISSQNLVPVHIAFIPILIPPLLVVFNQLRLDRRAIACILTFGLATSYMVLPYGFGGIYLYSILHKNLVDNGLDIVNTQVPMAMIIPALGMFIGLLIAVFITYKKRREYTEHPLTTQSKSAEVENPKKVMIVGLCAVLASLVAQNLSGSMILGGLVGVMIFSVFGVVKWEENGDVFSKGVAMMAMIGFIMISAQGFASVMQATGDVASLVHSSAALFDGNKPLAAGVILLVGLLITMGIGSSFSTVPIIATLFVPLCLDLGFSVMATAALVGTAGALGDAGSPASDSTLGPTSGLNADGQHDHIRDSVIPTFIHFNIPLLIFGWIAAMVL</sequence>
<keyword evidence="4 6" id="KW-1133">Transmembrane helix</keyword>
<name>A0AAP6Y0J3_9GAMM</name>
<feature type="transmembrane region" description="Helical" evidence="6">
    <location>
        <begin position="418"/>
        <end position="439"/>
    </location>
</feature>
<comment type="subcellular location">
    <subcellularLocation>
        <location evidence="1">Cell membrane</location>
        <topology evidence="1">Multi-pass membrane protein</topology>
    </subcellularLocation>
</comment>
<dbReference type="PANTHER" id="PTHR37821:SF1">
    <property type="entry name" value="AMINO ACID TRANSPORTER YUIF-RELATED"/>
    <property type="match status" value="1"/>
</dbReference>
<comment type="caution">
    <text evidence="9">The sequence shown here is derived from an EMBL/GenBank/DDBJ whole genome shotgun (WGS) entry which is preliminary data.</text>
</comment>
<evidence type="ECO:0000313" key="9">
    <source>
        <dbReference type="EMBL" id="NMP01496.1"/>
    </source>
</evidence>
<gene>
    <name evidence="9" type="ORF">HHE94_01985</name>
</gene>
<evidence type="ECO:0000256" key="5">
    <source>
        <dbReference type="ARBA" id="ARBA00023136"/>
    </source>
</evidence>
<dbReference type="PANTHER" id="PTHR37821">
    <property type="entry name" value="AMINO ACID TRANSPORTER YUIF-RELATED"/>
    <property type="match status" value="1"/>
</dbReference>
<protein>
    <submittedName>
        <fullName evidence="9">Na+/H+ antiporter family protein</fullName>
    </submittedName>
</protein>
<feature type="transmembrane region" description="Helical" evidence="6">
    <location>
        <begin position="146"/>
        <end position="172"/>
    </location>
</feature>
<feature type="transmembrane region" description="Helical" evidence="6">
    <location>
        <begin position="289"/>
        <end position="312"/>
    </location>
</feature>
<dbReference type="Proteomes" id="UP000549590">
    <property type="component" value="Unassembled WGS sequence"/>
</dbReference>
<reference evidence="9 10" key="1">
    <citation type="submission" date="2020-04" db="EMBL/GenBank/DDBJ databases">
        <title>Genome sequencing and assembly of Pseudoalteromonas arctica.</title>
        <authorList>
            <person name="Cook G.M."/>
        </authorList>
    </citation>
    <scope>NUCLEOTIDE SEQUENCE [LARGE SCALE GENOMIC DNA]</scope>
    <source>
        <strain evidence="9 10">NEC-BIFX-2020_001</strain>
    </source>
</reference>
<organism evidence="9 10">
    <name type="scientific">Pseudoalteromonas arctica</name>
    <dbReference type="NCBI Taxonomy" id="394751"/>
    <lineage>
        <taxon>Bacteria</taxon>
        <taxon>Pseudomonadati</taxon>
        <taxon>Pseudomonadota</taxon>
        <taxon>Gammaproteobacteria</taxon>
        <taxon>Alteromonadales</taxon>
        <taxon>Pseudoalteromonadaceae</taxon>
        <taxon>Pseudoalteromonas</taxon>
    </lineage>
</organism>
<evidence type="ECO:0000259" key="7">
    <source>
        <dbReference type="Pfam" id="PF03553"/>
    </source>
</evidence>
<feature type="transmembrane region" description="Helical" evidence="6">
    <location>
        <begin position="238"/>
        <end position="254"/>
    </location>
</feature>
<feature type="domain" description="Putative Na+/H+ antiporter N-terminal" evidence="8">
    <location>
        <begin position="2"/>
        <end position="86"/>
    </location>
</feature>
<feature type="transmembrane region" description="Helical" evidence="6">
    <location>
        <begin position="362"/>
        <end position="387"/>
    </location>
</feature>
<feature type="transmembrane region" description="Helical" evidence="6">
    <location>
        <begin position="120"/>
        <end position="139"/>
    </location>
</feature>
<dbReference type="EMBL" id="JABBYB010000001">
    <property type="protein sequence ID" value="NMP01496.1"/>
    <property type="molecule type" value="Genomic_DNA"/>
</dbReference>
<dbReference type="Pfam" id="PF03553">
    <property type="entry name" value="Na_H_antiporter"/>
    <property type="match status" value="1"/>
</dbReference>
<feature type="transmembrane region" description="Helical" evidence="6">
    <location>
        <begin position="332"/>
        <end position="350"/>
    </location>
</feature>
<dbReference type="InterPro" id="IPR018461">
    <property type="entry name" value="Na/H_Antiport_NhaC-like_C"/>
</dbReference>
<dbReference type="Pfam" id="PF13726">
    <property type="entry name" value="Na_H_antiport_2"/>
    <property type="match status" value="1"/>
</dbReference>